<keyword evidence="6" id="KW-0050">Antiport</keyword>
<dbReference type="EMBL" id="MCGH01000002">
    <property type="protein sequence ID" value="ODM07222.1"/>
    <property type="molecule type" value="Genomic_DNA"/>
</dbReference>
<feature type="transmembrane region" description="Helical" evidence="13">
    <location>
        <begin position="386"/>
        <end position="410"/>
    </location>
</feature>
<comment type="function">
    <text evidence="1">Multidrug efflux pump.</text>
</comment>
<evidence type="ECO:0000256" key="3">
    <source>
        <dbReference type="ARBA" id="ARBA00010199"/>
    </source>
</evidence>
<evidence type="ECO:0000256" key="4">
    <source>
        <dbReference type="ARBA" id="ARBA00020268"/>
    </source>
</evidence>
<keyword evidence="8 13" id="KW-0812">Transmembrane</keyword>
<dbReference type="InterPro" id="IPR048279">
    <property type="entry name" value="MdtK-like"/>
</dbReference>
<evidence type="ECO:0000256" key="2">
    <source>
        <dbReference type="ARBA" id="ARBA00004651"/>
    </source>
</evidence>
<evidence type="ECO:0000256" key="8">
    <source>
        <dbReference type="ARBA" id="ARBA00022692"/>
    </source>
</evidence>
<evidence type="ECO:0000256" key="7">
    <source>
        <dbReference type="ARBA" id="ARBA00022475"/>
    </source>
</evidence>
<feature type="transmembrane region" description="Helical" evidence="13">
    <location>
        <begin position="163"/>
        <end position="185"/>
    </location>
</feature>
<evidence type="ECO:0000256" key="13">
    <source>
        <dbReference type="SAM" id="Phobius"/>
    </source>
</evidence>
<name>A0A1E3AER7_9FIRM</name>
<dbReference type="InterPro" id="IPR050222">
    <property type="entry name" value="MATE_MdtK"/>
</dbReference>
<dbReference type="AlphaFoldDB" id="A0A1E3AER7"/>
<dbReference type="Proteomes" id="UP000094067">
    <property type="component" value="Unassembled WGS sequence"/>
</dbReference>
<comment type="caution">
    <text evidence="14">The sequence shown here is derived from an EMBL/GenBank/DDBJ whole genome shotgun (WGS) entry which is preliminary data.</text>
</comment>
<dbReference type="PANTHER" id="PTHR43298:SF2">
    <property type="entry name" value="FMN_FAD EXPORTER YEEO-RELATED"/>
    <property type="match status" value="1"/>
</dbReference>
<feature type="transmembrane region" description="Helical" evidence="13">
    <location>
        <begin position="93"/>
        <end position="111"/>
    </location>
</feature>
<dbReference type="GO" id="GO:0006811">
    <property type="term" value="P:monoatomic ion transport"/>
    <property type="evidence" value="ECO:0007669"/>
    <property type="project" value="UniProtKB-KW"/>
</dbReference>
<feature type="transmembrane region" description="Helical" evidence="13">
    <location>
        <begin position="357"/>
        <end position="374"/>
    </location>
</feature>
<dbReference type="GO" id="GO:0015297">
    <property type="term" value="F:antiporter activity"/>
    <property type="evidence" value="ECO:0007669"/>
    <property type="project" value="UniProtKB-KW"/>
</dbReference>
<dbReference type="CDD" id="cd13137">
    <property type="entry name" value="MATE_NorM_like"/>
    <property type="match status" value="1"/>
</dbReference>
<evidence type="ECO:0000256" key="12">
    <source>
        <dbReference type="ARBA" id="ARBA00031636"/>
    </source>
</evidence>
<organism evidence="14 15">
    <name type="scientific">Eisenbergiella tayi</name>
    <dbReference type="NCBI Taxonomy" id="1432052"/>
    <lineage>
        <taxon>Bacteria</taxon>
        <taxon>Bacillati</taxon>
        <taxon>Bacillota</taxon>
        <taxon>Clostridia</taxon>
        <taxon>Lachnospirales</taxon>
        <taxon>Lachnospiraceae</taxon>
        <taxon>Eisenbergiella</taxon>
    </lineage>
</organism>
<feature type="transmembrane region" description="Helical" evidence="13">
    <location>
        <begin position="53"/>
        <end position="73"/>
    </location>
</feature>
<keyword evidence="5" id="KW-0813">Transport</keyword>
<evidence type="ECO:0000256" key="10">
    <source>
        <dbReference type="ARBA" id="ARBA00023065"/>
    </source>
</evidence>
<accession>A0A1E3AER7</accession>
<evidence type="ECO:0000256" key="1">
    <source>
        <dbReference type="ARBA" id="ARBA00003408"/>
    </source>
</evidence>
<gene>
    <name evidence="14" type="primary">mdtK_4</name>
    <name evidence="14" type="ORF">BEI61_03112</name>
</gene>
<evidence type="ECO:0000256" key="11">
    <source>
        <dbReference type="ARBA" id="ARBA00023136"/>
    </source>
</evidence>
<evidence type="ECO:0000256" key="6">
    <source>
        <dbReference type="ARBA" id="ARBA00022449"/>
    </source>
</evidence>
<feature type="transmembrane region" description="Helical" evidence="13">
    <location>
        <begin position="191"/>
        <end position="212"/>
    </location>
</feature>
<dbReference type="PIRSF" id="PIRSF006603">
    <property type="entry name" value="DinF"/>
    <property type="match status" value="1"/>
</dbReference>
<dbReference type="RefSeq" id="WP_069152918.1">
    <property type="nucleotide sequence ID" value="NZ_MCGH01000002.1"/>
</dbReference>
<feature type="transmembrane region" description="Helical" evidence="13">
    <location>
        <begin position="12"/>
        <end position="33"/>
    </location>
</feature>
<dbReference type="GO" id="GO:0042910">
    <property type="term" value="F:xenobiotic transmembrane transporter activity"/>
    <property type="evidence" value="ECO:0007669"/>
    <property type="project" value="InterPro"/>
</dbReference>
<comment type="subcellular location">
    <subcellularLocation>
        <location evidence="2">Cell membrane</location>
        <topology evidence="2">Multi-pass membrane protein</topology>
    </subcellularLocation>
</comment>
<protein>
    <recommendedName>
        <fullName evidence="4">Probable multidrug resistance protein NorM</fullName>
    </recommendedName>
    <alternativeName>
        <fullName evidence="12">Multidrug-efflux transporter</fullName>
    </alternativeName>
</protein>
<evidence type="ECO:0000313" key="15">
    <source>
        <dbReference type="Proteomes" id="UP000094067"/>
    </source>
</evidence>
<evidence type="ECO:0000256" key="9">
    <source>
        <dbReference type="ARBA" id="ARBA00022989"/>
    </source>
</evidence>
<evidence type="ECO:0000256" key="5">
    <source>
        <dbReference type="ARBA" id="ARBA00022448"/>
    </source>
</evidence>
<dbReference type="GO" id="GO:0005886">
    <property type="term" value="C:plasma membrane"/>
    <property type="evidence" value="ECO:0007669"/>
    <property type="project" value="UniProtKB-SubCell"/>
</dbReference>
<dbReference type="PANTHER" id="PTHR43298">
    <property type="entry name" value="MULTIDRUG RESISTANCE PROTEIN NORM-RELATED"/>
    <property type="match status" value="1"/>
</dbReference>
<dbReference type="InterPro" id="IPR002528">
    <property type="entry name" value="MATE_fam"/>
</dbReference>
<dbReference type="Pfam" id="PF01554">
    <property type="entry name" value="MatE"/>
    <property type="match status" value="2"/>
</dbReference>
<keyword evidence="10" id="KW-0406">Ion transport</keyword>
<feature type="transmembrane region" description="Helical" evidence="13">
    <location>
        <begin position="322"/>
        <end position="345"/>
    </location>
</feature>
<keyword evidence="7" id="KW-1003">Cell membrane</keyword>
<evidence type="ECO:0000313" key="14">
    <source>
        <dbReference type="EMBL" id="ODM07222.1"/>
    </source>
</evidence>
<comment type="similarity">
    <text evidence="3">Belongs to the multi antimicrobial extrusion (MATE) (TC 2.A.66.1) family.</text>
</comment>
<proteinExistence type="inferred from homology"/>
<reference evidence="14 15" key="1">
    <citation type="submission" date="2016-07" db="EMBL/GenBank/DDBJ databases">
        <title>Characterization of isolates of Eisenbergiella tayi derived from blood cultures, using whole genome sequencing.</title>
        <authorList>
            <person name="Burdz T."/>
            <person name="Wiebe D."/>
            <person name="Huynh C."/>
            <person name="Bernard K."/>
        </authorList>
    </citation>
    <scope>NUCLEOTIDE SEQUENCE [LARGE SCALE GENOMIC DNA]</scope>
    <source>
        <strain evidence="14 15">NML 110608</strain>
    </source>
</reference>
<feature type="transmembrane region" description="Helical" evidence="13">
    <location>
        <begin position="291"/>
        <end position="310"/>
    </location>
</feature>
<sequence>METEQQLFTGRALRALIIPLVLEQILGLTVGMADSIMVSSAGEAAVSGVSLVDSINILLVNTFISLSTGGAVVAAHRLGEKKKEAAQKTADQLLLCVTGIALLITVFAVAANRFLLSAIFGKVDEEVMKNAVIYFYLIALSFPFMGIYNASAALSRAMGDSKITMLISVFMNVVNIVGNAVLILVFHLGVYGVALSTLFSRILGALILFGIMRREDRELHYSRRITFAFDKDIIKNIMRIGIPTGLDNCIFQVGKILVQGLIAGLGTVAIAANAIAGVVAGVAVIPASAMGIAMITVVGQAVGAGAAGQAKHYVKKMMGYSYLFMAVLNIAIILGAGRIAGLYQVSGETIALAEKVIIFHSVCAMFLWPTGFTLPNALRAAMDANFTMIVSIASMWTFRIGCSYLFTVYFHMGLMGIWAAMGVDWVFRSACFVWRTLSGKWLR</sequence>
<keyword evidence="11 13" id="KW-0472">Membrane</keyword>
<feature type="transmembrane region" description="Helical" evidence="13">
    <location>
        <begin position="261"/>
        <end position="285"/>
    </location>
</feature>
<feature type="transmembrane region" description="Helical" evidence="13">
    <location>
        <begin position="131"/>
        <end position="151"/>
    </location>
</feature>
<keyword evidence="9 13" id="KW-1133">Transmembrane helix</keyword>
<dbReference type="NCBIfam" id="TIGR00797">
    <property type="entry name" value="matE"/>
    <property type="match status" value="1"/>
</dbReference>